<keyword evidence="3" id="KW-0687">Ribonucleoprotein</keyword>
<feature type="compositionally biased region" description="Basic residues" evidence="4">
    <location>
        <begin position="179"/>
        <end position="193"/>
    </location>
</feature>
<evidence type="ECO:0000256" key="3">
    <source>
        <dbReference type="ARBA" id="ARBA00023274"/>
    </source>
</evidence>
<sequence length="298" mass="32866">HHRAPVFALDGSSTEHVQLPLAFSEPIRPDLIRRAVLAARANRRQAYGTSPTAGLRHSVQWSGKGKGVSRTPRLMDSMRGAQAPNTVGGRPAHPPRPERIWTLKINTKERRKAFASALAATREERLARARGHAIPDGLALPVILEPGIETIRETQEALSLLDRLQLASDVERARDHSHLRAGRGKRRGRVRRTPRSLLVVTTGPGQASGFRNLPGVDVVGRPPPHDRGPRPRRRPGTGDDLLPRGTHLSGRATGGTPPMSDLRHRILLHAYVPKSRWMRWSGRTSSNSRSIAARPEPR</sequence>
<organism evidence="5">
    <name type="scientific">mine drainage metagenome</name>
    <dbReference type="NCBI Taxonomy" id="410659"/>
    <lineage>
        <taxon>unclassified sequences</taxon>
        <taxon>metagenomes</taxon>
        <taxon>ecological metagenomes</taxon>
    </lineage>
</organism>
<accession>T1CVX7</accession>
<comment type="caution">
    <text evidence="5">The sequence shown here is derived from an EMBL/GenBank/DDBJ whole genome shotgun (WGS) entry which is preliminary data.</text>
</comment>
<reference evidence="5" key="1">
    <citation type="submission" date="2013-08" db="EMBL/GenBank/DDBJ databases">
        <authorList>
            <person name="Mendez C."/>
            <person name="Richter M."/>
            <person name="Ferrer M."/>
            <person name="Sanchez J."/>
        </authorList>
    </citation>
    <scope>NUCLEOTIDE SEQUENCE</scope>
</reference>
<keyword evidence="2 5" id="KW-0689">Ribosomal protein</keyword>
<dbReference type="InterPro" id="IPR045240">
    <property type="entry name" value="Ribosomal_uL4_euk/arch"/>
</dbReference>
<evidence type="ECO:0000256" key="1">
    <source>
        <dbReference type="ARBA" id="ARBA00010528"/>
    </source>
</evidence>
<dbReference type="PANTHER" id="PTHR19431">
    <property type="entry name" value="60S RIBOSOMAL PROTEIN L4"/>
    <property type="match status" value="1"/>
</dbReference>
<dbReference type="Gene3D" id="3.40.1370.10">
    <property type="match status" value="1"/>
</dbReference>
<dbReference type="GO" id="GO:1990904">
    <property type="term" value="C:ribonucleoprotein complex"/>
    <property type="evidence" value="ECO:0007669"/>
    <property type="project" value="UniProtKB-KW"/>
</dbReference>
<dbReference type="AlphaFoldDB" id="T1CVX7"/>
<dbReference type="InterPro" id="IPR023574">
    <property type="entry name" value="Ribosomal_uL4_dom_sf"/>
</dbReference>
<gene>
    <name evidence="5" type="ORF">B1B_02861</name>
</gene>
<dbReference type="GO" id="GO:0005840">
    <property type="term" value="C:ribosome"/>
    <property type="evidence" value="ECO:0007669"/>
    <property type="project" value="UniProtKB-KW"/>
</dbReference>
<dbReference type="EMBL" id="AUZY01001715">
    <property type="protein sequence ID" value="EQD74110.1"/>
    <property type="molecule type" value="Genomic_DNA"/>
</dbReference>
<dbReference type="GO" id="GO:0006412">
    <property type="term" value="P:translation"/>
    <property type="evidence" value="ECO:0007669"/>
    <property type="project" value="InterPro"/>
</dbReference>
<dbReference type="Pfam" id="PF00573">
    <property type="entry name" value="Ribosomal_L4"/>
    <property type="match status" value="1"/>
</dbReference>
<feature type="region of interest" description="Disordered" evidence="4">
    <location>
        <begin position="200"/>
        <end position="261"/>
    </location>
</feature>
<name>T1CVX7_9ZZZZ</name>
<evidence type="ECO:0000313" key="5">
    <source>
        <dbReference type="EMBL" id="EQD74110.1"/>
    </source>
</evidence>
<protein>
    <submittedName>
        <fullName evidence="5">Ribosomal protein L4/L1e</fullName>
    </submittedName>
</protein>
<proteinExistence type="inferred from homology"/>
<comment type="similarity">
    <text evidence="1">Belongs to the universal ribosomal protein uL4 family.</text>
</comment>
<dbReference type="SUPFAM" id="SSF52166">
    <property type="entry name" value="Ribosomal protein L4"/>
    <property type="match status" value="1"/>
</dbReference>
<reference evidence="5" key="2">
    <citation type="journal article" date="2014" name="ISME J.">
        <title>Microbial stratification in low pH oxic and suboxic macroscopic growths along an acid mine drainage.</title>
        <authorList>
            <person name="Mendez-Garcia C."/>
            <person name="Mesa V."/>
            <person name="Sprenger R.R."/>
            <person name="Richter M."/>
            <person name="Diez M.S."/>
            <person name="Solano J."/>
            <person name="Bargiela R."/>
            <person name="Golyshina O.V."/>
            <person name="Manteca A."/>
            <person name="Ramos J.L."/>
            <person name="Gallego J.R."/>
            <person name="Llorente I."/>
            <person name="Martins Dos Santos V.A."/>
            <person name="Jensen O.N."/>
            <person name="Pelaez A.I."/>
            <person name="Sanchez J."/>
            <person name="Ferrer M."/>
        </authorList>
    </citation>
    <scope>NUCLEOTIDE SEQUENCE</scope>
</reference>
<feature type="non-terminal residue" evidence="5">
    <location>
        <position position="1"/>
    </location>
</feature>
<feature type="region of interest" description="Disordered" evidence="4">
    <location>
        <begin position="48"/>
        <end position="70"/>
    </location>
</feature>
<dbReference type="InterPro" id="IPR002136">
    <property type="entry name" value="Ribosomal_uL4"/>
</dbReference>
<dbReference type="GO" id="GO:0003735">
    <property type="term" value="F:structural constituent of ribosome"/>
    <property type="evidence" value="ECO:0007669"/>
    <property type="project" value="InterPro"/>
</dbReference>
<evidence type="ECO:0000256" key="4">
    <source>
        <dbReference type="SAM" id="MobiDB-lite"/>
    </source>
</evidence>
<evidence type="ECO:0000256" key="2">
    <source>
        <dbReference type="ARBA" id="ARBA00022980"/>
    </source>
</evidence>
<feature type="region of interest" description="Disordered" evidence="4">
    <location>
        <begin position="174"/>
        <end position="193"/>
    </location>
</feature>